<keyword evidence="2" id="KW-0449">Lipoprotein</keyword>
<dbReference type="PANTHER" id="PTHR38013">
    <property type="entry name" value="GLYCOPROTEIN/POLYSACCHARIDE METABOLISM"/>
    <property type="match status" value="1"/>
</dbReference>
<reference evidence="2" key="1">
    <citation type="submission" date="2024-06" db="EMBL/GenBank/DDBJ databases">
        <title>Complete genome of Salinicola endophyticus HNIBRBA4755.</title>
        <authorList>
            <person name="Shin S.Y."/>
            <person name="Kang H."/>
            <person name="Song J."/>
        </authorList>
    </citation>
    <scope>NUCLEOTIDE SEQUENCE</scope>
    <source>
        <strain evidence="2">HNIBRBA4755</strain>
    </source>
</reference>
<name>A0AB74U5R2_9GAMM</name>
<evidence type="ECO:0000313" key="2">
    <source>
        <dbReference type="EMBL" id="XCJ79164.1"/>
    </source>
</evidence>
<evidence type="ECO:0000256" key="1">
    <source>
        <dbReference type="SAM" id="SignalP"/>
    </source>
</evidence>
<organism evidence="2">
    <name type="scientific">Salinicola endophyticus</name>
    <dbReference type="NCBI Taxonomy" id="1949083"/>
    <lineage>
        <taxon>Bacteria</taxon>
        <taxon>Pseudomonadati</taxon>
        <taxon>Pseudomonadota</taxon>
        <taxon>Gammaproteobacteria</taxon>
        <taxon>Oceanospirillales</taxon>
        <taxon>Halomonadaceae</taxon>
        <taxon>Salinicola</taxon>
    </lineage>
</organism>
<feature type="chain" id="PRO_5044500809" evidence="1">
    <location>
        <begin position="29"/>
        <end position="143"/>
    </location>
</feature>
<dbReference type="Pfam" id="PF09619">
    <property type="entry name" value="YscW"/>
    <property type="match status" value="1"/>
</dbReference>
<sequence length="143" mass="15134">MPYPALSRRVRSATALLAVALLAGCAGGPQFETLAARVVSENPVTLPADATLEVQLEDVTHGDVVASSRYEQLGQLPLPVTLQYLPDAIARDDIYQLSAQIRSHGRIIYLSQTPVAVFGRHDPAEPDIPVVPTGADALSPSAP</sequence>
<proteinExistence type="predicted"/>
<feature type="signal peptide" evidence="1">
    <location>
        <begin position="1"/>
        <end position="28"/>
    </location>
</feature>
<accession>A0AB74U5R2</accession>
<dbReference type="InterPro" id="IPR039366">
    <property type="entry name" value="Pilotin"/>
</dbReference>
<dbReference type="PANTHER" id="PTHR38013:SF1">
    <property type="entry name" value="GLYCOPROTEIN_POLYSACCHARIDE METABOLISM"/>
    <property type="match status" value="1"/>
</dbReference>
<keyword evidence="1" id="KW-0732">Signal</keyword>
<dbReference type="RefSeq" id="WP_353980114.1">
    <property type="nucleotide sequence ID" value="NZ_CP159578.1"/>
</dbReference>
<dbReference type="AlphaFoldDB" id="A0AB74U5R2"/>
<protein>
    <submittedName>
        <fullName evidence="2">YbaY family lipoprotein</fullName>
    </submittedName>
</protein>
<dbReference type="EMBL" id="CP159578">
    <property type="protein sequence ID" value="XCJ79164.1"/>
    <property type="molecule type" value="Genomic_DNA"/>
</dbReference>
<gene>
    <name evidence="2" type="ORF">ABV408_17215</name>
</gene>
<dbReference type="InterPro" id="IPR053196">
    <property type="entry name" value="Lipoprotein_YbaY-like"/>
</dbReference>